<dbReference type="InterPro" id="IPR043452">
    <property type="entry name" value="BZIP46-like"/>
</dbReference>
<feature type="compositionally biased region" description="Low complexity" evidence="5">
    <location>
        <begin position="143"/>
        <end position="158"/>
    </location>
</feature>
<feature type="compositionally biased region" description="Low complexity" evidence="5">
    <location>
        <begin position="17"/>
        <end position="30"/>
    </location>
</feature>
<gene>
    <name evidence="8 9 10 11" type="primary">LOC107432186</name>
</gene>
<keyword evidence="7" id="KW-1185">Reference proteome</keyword>
<evidence type="ECO:0000256" key="3">
    <source>
        <dbReference type="ARBA" id="ARBA00023242"/>
    </source>
</evidence>
<name>A0A6P6GMT3_ZIZJJ</name>
<evidence type="ECO:0000256" key="4">
    <source>
        <dbReference type="SAM" id="Coils"/>
    </source>
</evidence>
<dbReference type="Proteomes" id="UP001652623">
    <property type="component" value="Chromosome 11"/>
</dbReference>
<feature type="compositionally biased region" description="Low complexity" evidence="5">
    <location>
        <begin position="82"/>
        <end position="101"/>
    </location>
</feature>
<proteinExistence type="predicted"/>
<comment type="subcellular location">
    <subcellularLocation>
        <location evidence="1">Nucleus</location>
    </subcellularLocation>
</comment>
<dbReference type="RefSeq" id="XP_024935356.2">
    <property type="nucleotide sequence ID" value="XM_025079588.3"/>
</dbReference>
<dbReference type="PANTHER" id="PTHR22952">
    <property type="entry name" value="CAMP-RESPONSE ELEMENT BINDING PROTEIN-RELATED"/>
    <property type="match status" value="1"/>
</dbReference>
<keyword evidence="4" id="KW-0175">Coiled coil</keyword>
<keyword evidence="3" id="KW-0539">Nucleus</keyword>
<dbReference type="InterPro" id="IPR046347">
    <property type="entry name" value="bZIP_sf"/>
</dbReference>
<evidence type="ECO:0000313" key="11">
    <source>
        <dbReference type="RefSeq" id="XP_060669005.1"/>
    </source>
</evidence>
<dbReference type="CDD" id="cd14707">
    <property type="entry name" value="bZIP_plant_BZIP46"/>
    <property type="match status" value="1"/>
</dbReference>
<dbReference type="RefSeq" id="XP_015898747.2">
    <property type="nucleotide sequence ID" value="XM_016043261.4"/>
</dbReference>
<dbReference type="Gene3D" id="1.20.5.170">
    <property type="match status" value="1"/>
</dbReference>
<sequence>MVVPEAENMSHAEVESPLQQYDQQQPKNQPLSSLGRQSSIYSLTLDEFQHTLCESGKNFGSMNMDEFLTSIWTAEENQVINSSNFNNNDDNNNNNTNLSLSEVSTDKRIVRQPSLARQGSLTLPAPLCRKTVDEVWSEIHKGQQVQQQQRNNNDSVQNPDSAPRQPTFGEMTLEDFLVKAGVVREAAQMQQQQQQQPPPQPQQQQYGMYHSNNPAVAPGFVNRSVMGIDSAAGVSAGGGGGGGGGVVPSYQTMPQGSTAVGESSGYVANGKLNGAYQPPPPPAICYGGRVVNGGGGYPPAQPLGLPAPVSPVSSDGICTSQVDNSASQFGLDMGALRGRKRIIDGPVEKVVERRQRRMIKNRESAARSRARKQAYTVELEAELNQLREENAQLKQALAELERKRKQQHFEEMKMKVQTKGYKAKEKLRVFRRNLSCPL</sequence>
<reference evidence="8 9" key="1">
    <citation type="submission" date="2025-05" db="UniProtKB">
        <authorList>
            <consortium name="RefSeq"/>
        </authorList>
    </citation>
    <scope>IDENTIFICATION</scope>
    <source>
        <tissue evidence="8 9">Seedling</tissue>
    </source>
</reference>
<evidence type="ECO:0000256" key="1">
    <source>
        <dbReference type="ARBA" id="ARBA00004123"/>
    </source>
</evidence>
<feature type="region of interest" description="Disordered" evidence="5">
    <location>
        <begin position="1"/>
        <end position="34"/>
    </location>
</feature>
<keyword evidence="2" id="KW-0238">DNA-binding</keyword>
<dbReference type="RefSeq" id="XP_060669005.1">
    <property type="nucleotide sequence ID" value="XM_060813022.1"/>
</dbReference>
<evidence type="ECO:0000313" key="7">
    <source>
        <dbReference type="Proteomes" id="UP001652623"/>
    </source>
</evidence>
<dbReference type="InterPro" id="IPR004827">
    <property type="entry name" value="bZIP"/>
</dbReference>
<evidence type="ECO:0000256" key="5">
    <source>
        <dbReference type="SAM" id="MobiDB-lite"/>
    </source>
</evidence>
<evidence type="ECO:0000259" key="6">
    <source>
        <dbReference type="PROSITE" id="PS50217"/>
    </source>
</evidence>
<evidence type="ECO:0000256" key="2">
    <source>
        <dbReference type="ARBA" id="ARBA00023125"/>
    </source>
</evidence>
<feature type="domain" description="BZIP" evidence="6">
    <location>
        <begin position="351"/>
        <end position="403"/>
    </location>
</feature>
<organism evidence="7 10">
    <name type="scientific">Ziziphus jujuba</name>
    <name type="common">Chinese jujube</name>
    <name type="synonym">Ziziphus sativa</name>
    <dbReference type="NCBI Taxonomy" id="326968"/>
    <lineage>
        <taxon>Eukaryota</taxon>
        <taxon>Viridiplantae</taxon>
        <taxon>Streptophyta</taxon>
        <taxon>Embryophyta</taxon>
        <taxon>Tracheophyta</taxon>
        <taxon>Spermatophyta</taxon>
        <taxon>Magnoliopsida</taxon>
        <taxon>eudicotyledons</taxon>
        <taxon>Gunneridae</taxon>
        <taxon>Pentapetalae</taxon>
        <taxon>rosids</taxon>
        <taxon>fabids</taxon>
        <taxon>Rosales</taxon>
        <taxon>Rhamnaceae</taxon>
        <taxon>Paliureae</taxon>
        <taxon>Ziziphus</taxon>
    </lineage>
</organism>
<evidence type="ECO:0000313" key="8">
    <source>
        <dbReference type="RefSeq" id="XP_015898747.2"/>
    </source>
</evidence>
<feature type="region of interest" description="Disordered" evidence="5">
    <location>
        <begin position="139"/>
        <end position="167"/>
    </location>
</feature>
<feature type="coiled-coil region" evidence="4">
    <location>
        <begin position="369"/>
        <end position="410"/>
    </location>
</feature>
<dbReference type="PANTHER" id="PTHR22952:SF175">
    <property type="entry name" value="PROTEIN ABSCISIC ACID-INSENSITIVE 5"/>
    <property type="match status" value="1"/>
</dbReference>
<dbReference type="SUPFAM" id="SSF57959">
    <property type="entry name" value="Leucine zipper domain"/>
    <property type="match status" value="1"/>
</dbReference>
<evidence type="ECO:0000313" key="10">
    <source>
        <dbReference type="RefSeq" id="XP_024935356.2"/>
    </source>
</evidence>
<dbReference type="GeneID" id="107432186"/>
<feature type="region of interest" description="Disordered" evidence="5">
    <location>
        <begin position="187"/>
        <end position="214"/>
    </location>
</feature>
<accession>A0A6P6GMT3</accession>
<dbReference type="Pfam" id="PF00170">
    <property type="entry name" value="bZIP_1"/>
    <property type="match status" value="1"/>
</dbReference>
<dbReference type="RefSeq" id="XP_015898748.2">
    <property type="nucleotide sequence ID" value="XM_016043262.4"/>
</dbReference>
<dbReference type="PROSITE" id="PS50217">
    <property type="entry name" value="BZIP"/>
    <property type="match status" value="1"/>
</dbReference>
<evidence type="ECO:0000313" key="9">
    <source>
        <dbReference type="RefSeq" id="XP_015898748.2"/>
    </source>
</evidence>
<dbReference type="PROSITE" id="PS00036">
    <property type="entry name" value="BZIP_BASIC"/>
    <property type="match status" value="1"/>
</dbReference>
<protein>
    <submittedName>
        <fullName evidence="8 9">Protein ABSCISIC ACID-INSENSITIVE 5</fullName>
    </submittedName>
</protein>
<feature type="region of interest" description="Disordered" evidence="5">
    <location>
        <begin position="82"/>
        <end position="105"/>
    </location>
</feature>
<dbReference type="SMART" id="SM00338">
    <property type="entry name" value="BRLZ"/>
    <property type="match status" value="1"/>
</dbReference>